<dbReference type="InterPro" id="IPR036985">
    <property type="entry name" value="Transglutaminase-like_sf"/>
</dbReference>
<dbReference type="Pfam" id="PF00868">
    <property type="entry name" value="Transglut_N"/>
    <property type="match status" value="1"/>
</dbReference>
<feature type="binding site" evidence="8">
    <location>
        <position position="448"/>
    </location>
    <ligand>
        <name>Ca(2+)</name>
        <dbReference type="ChEBI" id="CHEBI:29108"/>
    </ligand>
</feature>
<dbReference type="SMART" id="SM00460">
    <property type="entry name" value="TGc"/>
    <property type="match status" value="1"/>
</dbReference>
<keyword evidence="3 8" id="KW-0479">Metal-binding</keyword>
<keyword evidence="12" id="KW-1185">Reference proteome</keyword>
<keyword evidence="4 8" id="KW-0106">Calcium</keyword>
<feature type="binding site" evidence="8">
    <location>
        <position position="402"/>
    </location>
    <ligand>
        <name>Ca(2+)</name>
        <dbReference type="ChEBI" id="CHEBI:29108"/>
    </ligand>
</feature>
<dbReference type="OrthoDB" id="437511at2759"/>
<dbReference type="SUPFAM" id="SSF54001">
    <property type="entry name" value="Cysteine proteinases"/>
    <property type="match status" value="1"/>
</dbReference>
<reference evidence="11" key="1">
    <citation type="submission" date="2025-08" db="UniProtKB">
        <authorList>
            <consortium name="Ensembl"/>
        </authorList>
    </citation>
    <scope>IDENTIFICATION</scope>
</reference>
<dbReference type="PANTHER" id="PTHR11590:SF77">
    <property type="entry name" value="PROTEIN-GLUTAMINE GAMMA-GLUTAMYLTRANSFERASE 5"/>
    <property type="match status" value="1"/>
</dbReference>
<dbReference type="GO" id="GO:0046872">
    <property type="term" value="F:metal ion binding"/>
    <property type="evidence" value="ECO:0007669"/>
    <property type="project" value="UniProtKB-KW"/>
</dbReference>
<evidence type="ECO:0000256" key="1">
    <source>
        <dbReference type="ARBA" id="ARBA00005968"/>
    </source>
</evidence>
<accession>A0A8C5RAC7</accession>
<protein>
    <recommendedName>
        <fullName evidence="6">protein-glutamine gamma-glutamyltransferase</fullName>
        <ecNumber evidence="6">2.3.2.13</ecNumber>
    </recommendedName>
</protein>
<feature type="active site" evidence="7">
    <location>
        <position position="337"/>
    </location>
</feature>
<evidence type="ECO:0000256" key="9">
    <source>
        <dbReference type="SAM" id="MobiDB-lite"/>
    </source>
</evidence>
<feature type="active site" evidence="7">
    <location>
        <position position="278"/>
    </location>
</feature>
<sequence length="695" mass="79098">MMNFPPELNRTDFNRSRNGEKHRTQCIRGKELIVRRGQPFNISLLMRYRAKEEKLANLNIIAETGPNPSTHTGTQACFPVYELRDSKSWSAEVESTNDASLSITICSPANACIGRYSFCLEGTYRGHQQTYFLGTIVLLFNPWCPEDEVFLDNESLRQEYVLNENGFIYQGSKDFIHNIPWNFGQFEDGVPDVCLKILDMSPNFLKDPSKDCSKRGDPVYISRVISTMINSNDDNGVIESSWEDVFRNGTNPSAWNGSVTILRLWIRSSCRPVRYGQCWVLAGVMCTVMRFLGIPTRVVTNFESAHDTNYSLTIDEYYDETGKKLEAVEGDSIWNFHVWNECWMTRRDLPPGYDGWQVLDATPQEISGGTYCCGPAPVKAVKEGDVDVDYDVPFVFTEVNGDIVHWVVTEDGIERGKTDTLSIGRSISTKCVGSNNREDISHQYKYAEGSAEERNVFEKALVRMKTKKPYTGGRDTVMAYDFDVSLKLAESPLIGQTILLIYRLHNKSNTDKTFSINISAQEMLYNGKPLEQFWNDSFQTDVNCNRAMEKSFQISPYHYQRYVRSGNNIRVTVLATDKENKKLKLAVKNIIFELPSIDIKIYGMPEHFQPLSVMLSFINPFNENLRNCVMTAEGAGLTPNGPIVVHMDQIFPRRTGFVKIFCVPFKRGTLQLDVNFSCDKIKYVKGCATVEVPWV</sequence>
<evidence type="ECO:0000256" key="3">
    <source>
        <dbReference type="ARBA" id="ARBA00022723"/>
    </source>
</evidence>
<dbReference type="Proteomes" id="UP000694569">
    <property type="component" value="Unplaced"/>
</dbReference>
<dbReference type="InterPro" id="IPR001102">
    <property type="entry name" value="Transglutaminase_N"/>
</dbReference>
<feature type="region of interest" description="Disordered" evidence="9">
    <location>
        <begin position="1"/>
        <end position="22"/>
    </location>
</feature>
<feature type="domain" description="Transglutaminase-like" evidence="10">
    <location>
        <begin position="270"/>
        <end position="363"/>
    </location>
</feature>
<evidence type="ECO:0000259" key="10">
    <source>
        <dbReference type="SMART" id="SM00460"/>
    </source>
</evidence>
<dbReference type="SUPFAM" id="SSF81296">
    <property type="entry name" value="E set domains"/>
    <property type="match status" value="1"/>
</dbReference>
<dbReference type="InterPro" id="IPR013783">
    <property type="entry name" value="Ig-like_fold"/>
</dbReference>
<dbReference type="InterPro" id="IPR008958">
    <property type="entry name" value="Transglutaminase_C"/>
</dbReference>
<dbReference type="FunFam" id="3.90.260.10:FF:000001">
    <property type="entry name" value="Protein-glutamine gamma-glutamyltransferase 2"/>
    <property type="match status" value="1"/>
</dbReference>
<dbReference type="AlphaFoldDB" id="A0A8C5RAC7"/>
<feature type="compositionally biased region" description="Basic and acidic residues" evidence="9">
    <location>
        <begin position="9"/>
        <end position="22"/>
    </location>
</feature>
<dbReference type="InterPro" id="IPR038765">
    <property type="entry name" value="Papain-like_cys_pep_sf"/>
</dbReference>
<dbReference type="Pfam" id="PF01841">
    <property type="entry name" value="Transglut_core"/>
    <property type="match status" value="1"/>
</dbReference>
<comment type="cofactor">
    <cofactor evidence="8">
        <name>Ca(2+)</name>
        <dbReference type="ChEBI" id="CHEBI:29108"/>
    </cofactor>
    <text evidence="8">Binds 1 Ca(2+) ion per subunit.</text>
</comment>
<dbReference type="InterPro" id="IPR036238">
    <property type="entry name" value="Transglutaminase_C_sf"/>
</dbReference>
<feature type="binding site" evidence="8">
    <location>
        <position position="400"/>
    </location>
    <ligand>
        <name>Ca(2+)</name>
        <dbReference type="ChEBI" id="CHEBI:29108"/>
    </ligand>
</feature>
<reference evidence="11" key="2">
    <citation type="submission" date="2025-09" db="UniProtKB">
        <authorList>
            <consortium name="Ensembl"/>
        </authorList>
    </citation>
    <scope>IDENTIFICATION</scope>
</reference>
<dbReference type="FunFam" id="2.60.40.10:FF:000278">
    <property type="entry name" value="Protein-glutamine gamma-glutamyltransferase 2"/>
    <property type="match status" value="1"/>
</dbReference>
<feature type="active site" evidence="7">
    <location>
        <position position="360"/>
    </location>
</feature>
<keyword evidence="5" id="KW-0012">Acyltransferase</keyword>
<evidence type="ECO:0000256" key="2">
    <source>
        <dbReference type="ARBA" id="ARBA00022679"/>
    </source>
</evidence>
<evidence type="ECO:0000313" key="11">
    <source>
        <dbReference type="Ensembl" id="ENSLLEP00000047956.1"/>
    </source>
</evidence>
<organism evidence="11 12">
    <name type="scientific">Leptobrachium leishanense</name>
    <name type="common">Leishan spiny toad</name>
    <dbReference type="NCBI Taxonomy" id="445787"/>
    <lineage>
        <taxon>Eukaryota</taxon>
        <taxon>Metazoa</taxon>
        <taxon>Chordata</taxon>
        <taxon>Craniata</taxon>
        <taxon>Vertebrata</taxon>
        <taxon>Euteleostomi</taxon>
        <taxon>Amphibia</taxon>
        <taxon>Batrachia</taxon>
        <taxon>Anura</taxon>
        <taxon>Pelobatoidea</taxon>
        <taxon>Megophryidae</taxon>
        <taxon>Leptobrachium</taxon>
    </lineage>
</organism>
<dbReference type="InterPro" id="IPR002931">
    <property type="entry name" value="Transglutaminase-like"/>
</dbReference>
<dbReference type="InterPro" id="IPR050779">
    <property type="entry name" value="Transglutaminase"/>
</dbReference>
<dbReference type="SUPFAM" id="SSF49309">
    <property type="entry name" value="Transglutaminase, two C-terminal domains"/>
    <property type="match status" value="2"/>
</dbReference>
<proteinExistence type="inferred from homology"/>
<dbReference type="PIRSF" id="PIRSF000459">
    <property type="entry name" value="TGM_EBP42"/>
    <property type="match status" value="1"/>
</dbReference>
<dbReference type="InterPro" id="IPR014756">
    <property type="entry name" value="Ig_E-set"/>
</dbReference>
<dbReference type="GeneTree" id="ENSGT01050000244866"/>
<keyword evidence="2" id="KW-0808">Transferase</keyword>
<evidence type="ECO:0000256" key="8">
    <source>
        <dbReference type="PIRSR" id="PIRSR000459-2"/>
    </source>
</evidence>
<evidence type="ECO:0000256" key="6">
    <source>
        <dbReference type="ARBA" id="ARBA00024222"/>
    </source>
</evidence>
<evidence type="ECO:0000256" key="5">
    <source>
        <dbReference type="ARBA" id="ARBA00023315"/>
    </source>
</evidence>
<comment type="similarity">
    <text evidence="1">Belongs to the transglutaminase superfamily. Transglutaminase family.</text>
</comment>
<dbReference type="Pfam" id="PF00927">
    <property type="entry name" value="Transglut_C"/>
    <property type="match status" value="2"/>
</dbReference>
<dbReference type="EC" id="2.3.2.13" evidence="6"/>
<dbReference type="Gene3D" id="3.90.260.10">
    <property type="entry name" value="Transglutaminase-like"/>
    <property type="match status" value="1"/>
</dbReference>
<dbReference type="Gene3D" id="2.60.40.10">
    <property type="entry name" value="Immunoglobulins"/>
    <property type="match status" value="3"/>
</dbReference>
<evidence type="ECO:0000256" key="4">
    <source>
        <dbReference type="ARBA" id="ARBA00022837"/>
    </source>
</evidence>
<dbReference type="Ensembl" id="ENSLLET00000049838.1">
    <property type="protein sequence ID" value="ENSLLEP00000047956.1"/>
    <property type="gene ID" value="ENSLLEG00000030269.1"/>
</dbReference>
<dbReference type="GO" id="GO:0003810">
    <property type="term" value="F:protein-glutamine gamma-glutamyltransferase activity"/>
    <property type="evidence" value="ECO:0007669"/>
    <property type="project" value="UniProtKB-EC"/>
</dbReference>
<dbReference type="InterPro" id="IPR023608">
    <property type="entry name" value="Transglutaminase_animal"/>
</dbReference>
<feature type="binding site" evidence="8">
    <location>
        <position position="453"/>
    </location>
    <ligand>
        <name>Ca(2+)</name>
        <dbReference type="ChEBI" id="CHEBI:29108"/>
    </ligand>
</feature>
<evidence type="ECO:0000256" key="7">
    <source>
        <dbReference type="PIRSR" id="PIRSR000459-1"/>
    </source>
</evidence>
<name>A0A8C5RAC7_9ANUR</name>
<evidence type="ECO:0000313" key="12">
    <source>
        <dbReference type="Proteomes" id="UP000694569"/>
    </source>
</evidence>
<dbReference type="PANTHER" id="PTHR11590">
    <property type="entry name" value="PROTEIN-GLUTAMINE GAMMA-GLUTAMYLTRANSFERASE"/>
    <property type="match status" value="1"/>
</dbReference>